<dbReference type="AlphaFoldDB" id="A0A4S4FC41"/>
<keyword evidence="1" id="KW-0472">Membrane</keyword>
<dbReference type="RefSeq" id="WP_129860597.1">
    <property type="nucleotide sequence ID" value="NZ_JAIZGR010000004.1"/>
</dbReference>
<feature type="transmembrane region" description="Helical" evidence="1">
    <location>
        <begin position="28"/>
        <end position="47"/>
    </location>
</feature>
<proteinExistence type="predicted"/>
<feature type="transmembrane region" description="Helical" evidence="1">
    <location>
        <begin position="104"/>
        <end position="129"/>
    </location>
</feature>
<protein>
    <submittedName>
        <fullName evidence="2">Uncharacterized protein</fullName>
    </submittedName>
</protein>
<feature type="transmembrane region" description="Helical" evidence="1">
    <location>
        <begin position="59"/>
        <end position="83"/>
    </location>
</feature>
<name>A0A4S4FC41_9BIFI</name>
<dbReference type="EMBL" id="SSTF01000005">
    <property type="protein sequence ID" value="THG27112.1"/>
    <property type="molecule type" value="Genomic_DNA"/>
</dbReference>
<evidence type="ECO:0000313" key="3">
    <source>
        <dbReference type="Proteomes" id="UP000306798"/>
    </source>
</evidence>
<evidence type="ECO:0000313" key="2">
    <source>
        <dbReference type="EMBL" id="THG27112.1"/>
    </source>
</evidence>
<reference evidence="2 3" key="1">
    <citation type="submission" date="2019-04" db="EMBL/GenBank/DDBJ databases">
        <title>Microbes associate with the intestines of laboratory mice.</title>
        <authorList>
            <person name="Navarre W."/>
            <person name="Wong E."/>
            <person name="Huang K.C."/>
            <person name="Tropini C."/>
            <person name="Ng K."/>
            <person name="Yu B."/>
        </authorList>
    </citation>
    <scope>NUCLEOTIDE SEQUENCE [LARGE SCALE GENOMIC DNA]</scope>
    <source>
        <strain evidence="2 3">NM87_A27A</strain>
    </source>
</reference>
<keyword evidence="1" id="KW-1133">Transmembrane helix</keyword>
<evidence type="ECO:0000256" key="1">
    <source>
        <dbReference type="SAM" id="Phobius"/>
    </source>
</evidence>
<sequence>MRLIHNIHFRDKLKRIRADQWITGIRKALWWLGLCTQAGCIYLALAHGDWLGRAKQTTWAAFTAVLIAGIASWFLCAIVRIIGVRFPTSIDTRQSNITDKSHQILATVVTVITLPLSLPLLLLALITAFY</sequence>
<comment type="caution">
    <text evidence="2">The sequence shown here is derived from an EMBL/GenBank/DDBJ whole genome shotgun (WGS) entry which is preliminary data.</text>
</comment>
<dbReference type="Proteomes" id="UP000306798">
    <property type="component" value="Unassembled WGS sequence"/>
</dbReference>
<gene>
    <name evidence="2" type="ORF">E5991_02545</name>
</gene>
<organism evidence="2 3">
    <name type="scientific">Bifidobacterium pseudolongum</name>
    <dbReference type="NCBI Taxonomy" id="1694"/>
    <lineage>
        <taxon>Bacteria</taxon>
        <taxon>Bacillati</taxon>
        <taxon>Actinomycetota</taxon>
        <taxon>Actinomycetes</taxon>
        <taxon>Bifidobacteriales</taxon>
        <taxon>Bifidobacteriaceae</taxon>
        <taxon>Bifidobacterium</taxon>
    </lineage>
</organism>
<accession>A0A4S4FC41</accession>
<keyword evidence="1" id="KW-0812">Transmembrane</keyword>